<dbReference type="Pfam" id="PF05768">
    <property type="entry name" value="Glrx-like"/>
    <property type="match status" value="1"/>
</dbReference>
<reference evidence="1" key="1">
    <citation type="submission" date="2018-05" db="EMBL/GenBank/DDBJ databases">
        <authorList>
            <person name="Lanie J.A."/>
            <person name="Ng W.-L."/>
            <person name="Kazmierczak K.M."/>
            <person name="Andrzejewski T.M."/>
            <person name="Davidsen T.M."/>
            <person name="Wayne K.J."/>
            <person name="Tettelin H."/>
            <person name="Glass J.I."/>
            <person name="Rusch D."/>
            <person name="Podicherti R."/>
            <person name="Tsui H.-C.T."/>
            <person name="Winkler M.E."/>
        </authorList>
    </citation>
    <scope>NUCLEOTIDE SEQUENCE</scope>
</reference>
<gene>
    <name evidence="1" type="ORF">METZ01_LOCUS476763</name>
</gene>
<evidence type="ECO:0000313" key="1">
    <source>
        <dbReference type="EMBL" id="SVE23909.1"/>
    </source>
</evidence>
<dbReference type="InterPro" id="IPR036249">
    <property type="entry name" value="Thioredoxin-like_sf"/>
</dbReference>
<dbReference type="InterPro" id="IPR008554">
    <property type="entry name" value="Glutaredoxin-like"/>
</dbReference>
<dbReference type="AlphaFoldDB" id="A0A383BVL2"/>
<feature type="non-terminal residue" evidence="1">
    <location>
        <position position="83"/>
    </location>
</feature>
<organism evidence="1">
    <name type="scientific">marine metagenome</name>
    <dbReference type="NCBI Taxonomy" id="408172"/>
    <lineage>
        <taxon>unclassified sequences</taxon>
        <taxon>metagenomes</taxon>
        <taxon>ecological metagenomes</taxon>
    </lineage>
</organism>
<protein>
    <submittedName>
        <fullName evidence="1">Uncharacterized protein</fullName>
    </submittedName>
</protein>
<dbReference type="Gene3D" id="3.40.30.10">
    <property type="entry name" value="Glutaredoxin"/>
    <property type="match status" value="1"/>
</dbReference>
<name>A0A383BVL2_9ZZZZ</name>
<proteinExistence type="predicted"/>
<sequence length="83" mass="9614">MTALIVIEVLTKSDCSLCDDMKEIVNRVLADYPLKLVTTDIESDPTLYEKFKERIPVLKINGIESFVYKTNEVTLRHKLDRLK</sequence>
<dbReference type="EMBL" id="UINC01203584">
    <property type="protein sequence ID" value="SVE23909.1"/>
    <property type="molecule type" value="Genomic_DNA"/>
</dbReference>
<dbReference type="SUPFAM" id="SSF52833">
    <property type="entry name" value="Thioredoxin-like"/>
    <property type="match status" value="1"/>
</dbReference>
<accession>A0A383BVL2</accession>